<comment type="caution">
    <text evidence="6">The sequence shown here is derived from an EMBL/GenBank/DDBJ whole genome shotgun (WGS) entry which is preliminary data.</text>
</comment>
<gene>
    <name evidence="6" type="ORF">LX64_01673</name>
</gene>
<feature type="domain" description="Bacterial phospholipase C C-terminal" evidence="5">
    <location>
        <begin position="631"/>
        <end position="727"/>
    </location>
</feature>
<comment type="similarity">
    <text evidence="1">Belongs to the bacterial phospholipase C family.</text>
</comment>
<accession>A0A327QPJ0</accession>
<dbReference type="EMBL" id="QLLL01000003">
    <property type="protein sequence ID" value="RAJ06546.1"/>
    <property type="molecule type" value="Genomic_DNA"/>
</dbReference>
<dbReference type="InterPro" id="IPR007312">
    <property type="entry name" value="Phosphoesterase"/>
</dbReference>
<proteinExistence type="inferred from homology"/>
<dbReference type="GO" id="GO:0016042">
    <property type="term" value="P:lipid catabolic process"/>
    <property type="evidence" value="ECO:0007669"/>
    <property type="project" value="InterPro"/>
</dbReference>
<dbReference type="SUPFAM" id="SSF53649">
    <property type="entry name" value="Alkaline phosphatase-like"/>
    <property type="match status" value="1"/>
</dbReference>
<evidence type="ECO:0000256" key="3">
    <source>
        <dbReference type="ARBA" id="ARBA00022801"/>
    </source>
</evidence>
<dbReference type="InterPro" id="IPR017767">
    <property type="entry name" value="PC-PLC"/>
</dbReference>
<dbReference type="InterPro" id="IPR017850">
    <property type="entry name" value="Alkaline_phosphatase_core_sf"/>
</dbReference>
<dbReference type="GO" id="GO:0034480">
    <property type="term" value="F:phosphatidylcholine phospholipase C activity"/>
    <property type="evidence" value="ECO:0007669"/>
    <property type="project" value="UniProtKB-EC"/>
</dbReference>
<dbReference type="NCBIfam" id="TIGR03396">
    <property type="entry name" value="PC_PLC"/>
    <property type="match status" value="1"/>
</dbReference>
<dbReference type="Proteomes" id="UP000249547">
    <property type="component" value="Unassembled WGS sequence"/>
</dbReference>
<dbReference type="Pfam" id="PF04185">
    <property type="entry name" value="Phosphoesterase"/>
    <property type="match status" value="2"/>
</dbReference>
<keyword evidence="7" id="KW-1185">Reference proteome</keyword>
<dbReference type="PANTHER" id="PTHR31956">
    <property type="entry name" value="NON-SPECIFIC PHOSPHOLIPASE C4-RELATED"/>
    <property type="match status" value="1"/>
</dbReference>
<dbReference type="InterPro" id="IPR008475">
    <property type="entry name" value="PLipase_C_C"/>
</dbReference>
<dbReference type="OrthoDB" id="980947at2"/>
<dbReference type="NCBIfam" id="TIGR01409">
    <property type="entry name" value="TAT_signal_seq"/>
    <property type="match status" value="1"/>
</dbReference>
<reference evidence="6 7" key="1">
    <citation type="submission" date="2018-06" db="EMBL/GenBank/DDBJ databases">
        <title>Genomic Encyclopedia of Archaeal and Bacterial Type Strains, Phase II (KMG-II): from individual species to whole genera.</title>
        <authorList>
            <person name="Goeker M."/>
        </authorList>
    </citation>
    <scope>NUCLEOTIDE SEQUENCE [LARGE SCALE GENOMIC DNA]</scope>
    <source>
        <strain evidence="6 7">DSM 23857</strain>
    </source>
</reference>
<evidence type="ECO:0000259" key="5">
    <source>
        <dbReference type="Pfam" id="PF05506"/>
    </source>
</evidence>
<dbReference type="Gene3D" id="3.40.720.10">
    <property type="entry name" value="Alkaline Phosphatase, subunit A"/>
    <property type="match status" value="2"/>
</dbReference>
<protein>
    <recommendedName>
        <fullName evidence="2">phospholipase C</fullName>
        <ecNumber evidence="2">3.1.4.3</ecNumber>
    </recommendedName>
</protein>
<dbReference type="RefSeq" id="WP_111597157.1">
    <property type="nucleotide sequence ID" value="NZ_QLLL01000003.1"/>
</dbReference>
<evidence type="ECO:0000313" key="7">
    <source>
        <dbReference type="Proteomes" id="UP000249547"/>
    </source>
</evidence>
<dbReference type="Pfam" id="PF05506">
    <property type="entry name" value="PLipase_C_C"/>
    <property type="match status" value="2"/>
</dbReference>
<evidence type="ECO:0000256" key="4">
    <source>
        <dbReference type="SAM" id="Coils"/>
    </source>
</evidence>
<evidence type="ECO:0000313" key="6">
    <source>
        <dbReference type="EMBL" id="RAJ06546.1"/>
    </source>
</evidence>
<sequence>MNNRRDFLKKAAMLSGGAGLVNVIPASIQRAMAINPAPGSNFLDAEHVVFLMQENRSFDHTFGTLKGVRGFNDPRAITLPNKNLAWLQTDHNGDTYAPYRLNIKDTKATWMSALPHGWSDQADARNNGKYDGWLIHKQSPVRAYKHLPLTMGYYDRNDIPFYYALADAFTVCDHNFCSSLTGTTPNRLHFWTGTIRGKQSTEARANVWNDDVDYNNWADWKTFPEVLEDHGVNWRIYQNELSVGCGLNDEEDAWLANFTDNPIEWFSAFNVRMHKAHRVHVAKAIPVLKEKIADWENTLSKNPNDEKLADMLKDARETLKQYEEEIKVFTEEAYQKLSAREKSLHERAFSTNTGDKDYHSLETLNYKDGDEDRTINIPKGDLLYQFRKDVKAGKLPTVSWLVPPAAYSDHPGSPWYGAWYLSEVLDILTKNPEVWKKTIFILTYDENDGYFDHLSPFVANDPSNPKSGKSSAGIDTGLEYVTMAQEERDGRSKRRARQSPIGLGYRVPMVIASPWSRGGKVNSQVFDHTSSLQFLEKWLSHKLKKNVHTPNISDWRRTICGDLSSVFTPYNTSVPALPFHEKDAMIEQIYNAKFKALPAGQRKLSETEIAAINKAPHLHPLLPQQEKGIKPANAIPYELYAEANMENGQLNMQLTAANKAFGKASVGAPFSVYTPGKYEGEVCALRSYTVKAGDTLQDTWEVKSFENNNYLVRVYGPNGFFRQFQGNQNDPSLQVALQYQAARTGKHRLTGNVELVIENKGAQAQTIVITDNAYKNTGVARTVEAGARVVVLLNLEKSKHWYDFTVKVNGAAVYEKRYAGHVEVMAESFTDPYMGGIV</sequence>
<keyword evidence="3" id="KW-0378">Hydrolase</keyword>
<dbReference type="EC" id="3.1.4.3" evidence="2"/>
<organism evidence="6 7">
    <name type="scientific">Chitinophaga skermanii</name>
    <dbReference type="NCBI Taxonomy" id="331697"/>
    <lineage>
        <taxon>Bacteria</taxon>
        <taxon>Pseudomonadati</taxon>
        <taxon>Bacteroidota</taxon>
        <taxon>Chitinophagia</taxon>
        <taxon>Chitinophagales</taxon>
        <taxon>Chitinophagaceae</taxon>
        <taxon>Chitinophaga</taxon>
    </lineage>
</organism>
<dbReference type="InterPro" id="IPR006311">
    <property type="entry name" value="TAT_signal"/>
</dbReference>
<evidence type="ECO:0000256" key="1">
    <source>
        <dbReference type="ARBA" id="ARBA00009717"/>
    </source>
</evidence>
<keyword evidence="4" id="KW-0175">Coiled coil</keyword>
<dbReference type="PROSITE" id="PS51318">
    <property type="entry name" value="TAT"/>
    <property type="match status" value="1"/>
</dbReference>
<feature type="domain" description="Bacterial phospholipase C C-terminal" evidence="5">
    <location>
        <begin position="734"/>
        <end position="821"/>
    </location>
</feature>
<dbReference type="InterPro" id="IPR019546">
    <property type="entry name" value="TAT_signal_bac_arc"/>
</dbReference>
<feature type="coiled-coil region" evidence="4">
    <location>
        <begin position="305"/>
        <end position="332"/>
    </location>
</feature>
<name>A0A327QPJ0_9BACT</name>
<evidence type="ECO:0000256" key="2">
    <source>
        <dbReference type="ARBA" id="ARBA00012018"/>
    </source>
</evidence>
<dbReference type="PANTHER" id="PTHR31956:SF1">
    <property type="entry name" value="NON-SPECIFIC PHOSPHOLIPASE C1"/>
    <property type="match status" value="1"/>
</dbReference>
<dbReference type="AlphaFoldDB" id="A0A327QPJ0"/>